<proteinExistence type="predicted"/>
<dbReference type="Proteomes" id="UP001249851">
    <property type="component" value="Unassembled WGS sequence"/>
</dbReference>
<evidence type="ECO:0000313" key="2">
    <source>
        <dbReference type="Proteomes" id="UP001249851"/>
    </source>
</evidence>
<gene>
    <name evidence="1" type="ORF">P5673_016863</name>
</gene>
<name>A0AAD9QFU0_ACRCE</name>
<dbReference type="EMBL" id="JARQWQ010000036">
    <property type="protein sequence ID" value="KAK2560504.1"/>
    <property type="molecule type" value="Genomic_DNA"/>
</dbReference>
<protein>
    <submittedName>
        <fullName evidence="1">Uncharacterized protein</fullName>
    </submittedName>
</protein>
<sequence length="143" mass="16790">MPKTLIQFLEYRDLEALADGFAEDEVEGLLLDAFVASYMLNNDWATRINSVQFERVKILDRPFPIGLYAPRFKKLHRELESDLQRGIKNYHDRDIYAIAPQNAHQHARIAHEGGIKRRDGEHWRSREVSWQDFGTKRGLQKAR</sequence>
<reference evidence="1" key="2">
    <citation type="journal article" date="2023" name="Science">
        <title>Genomic signatures of disease resistance in endangered staghorn corals.</title>
        <authorList>
            <person name="Vollmer S.V."/>
            <person name="Selwyn J.D."/>
            <person name="Despard B.A."/>
            <person name="Roesel C.L."/>
        </authorList>
    </citation>
    <scope>NUCLEOTIDE SEQUENCE</scope>
    <source>
        <strain evidence="1">K2</strain>
    </source>
</reference>
<reference evidence="1" key="1">
    <citation type="journal article" date="2023" name="G3 (Bethesda)">
        <title>Whole genome assembly and annotation of the endangered Caribbean coral Acropora cervicornis.</title>
        <authorList>
            <person name="Selwyn J.D."/>
            <person name="Vollmer S.V."/>
        </authorList>
    </citation>
    <scope>NUCLEOTIDE SEQUENCE</scope>
    <source>
        <strain evidence="1">K2</strain>
    </source>
</reference>
<organism evidence="1 2">
    <name type="scientific">Acropora cervicornis</name>
    <name type="common">Staghorn coral</name>
    <dbReference type="NCBI Taxonomy" id="6130"/>
    <lineage>
        <taxon>Eukaryota</taxon>
        <taxon>Metazoa</taxon>
        <taxon>Cnidaria</taxon>
        <taxon>Anthozoa</taxon>
        <taxon>Hexacorallia</taxon>
        <taxon>Scleractinia</taxon>
        <taxon>Astrocoeniina</taxon>
        <taxon>Acroporidae</taxon>
        <taxon>Acropora</taxon>
    </lineage>
</organism>
<evidence type="ECO:0000313" key="1">
    <source>
        <dbReference type="EMBL" id="KAK2560504.1"/>
    </source>
</evidence>
<accession>A0AAD9QFU0</accession>
<comment type="caution">
    <text evidence="1">The sequence shown here is derived from an EMBL/GenBank/DDBJ whole genome shotgun (WGS) entry which is preliminary data.</text>
</comment>
<dbReference type="AlphaFoldDB" id="A0AAD9QFU0"/>
<keyword evidence="2" id="KW-1185">Reference proteome</keyword>